<dbReference type="EMBL" id="JALHLE010000010">
    <property type="protein sequence ID" value="MCJ2178671.1"/>
    <property type="molecule type" value="Genomic_DNA"/>
</dbReference>
<comment type="caution">
    <text evidence="3">The sequence shown here is derived from an EMBL/GenBank/DDBJ whole genome shotgun (WGS) entry which is preliminary data.</text>
</comment>
<organism evidence="3 4">
    <name type="scientific">Novosphingobium album</name>
    <name type="common">ex Hu et al. 2023</name>
    <dbReference type="NCBI Taxonomy" id="2930093"/>
    <lineage>
        <taxon>Bacteria</taxon>
        <taxon>Pseudomonadati</taxon>
        <taxon>Pseudomonadota</taxon>
        <taxon>Alphaproteobacteria</taxon>
        <taxon>Sphingomonadales</taxon>
        <taxon>Sphingomonadaceae</taxon>
        <taxon>Novosphingobium</taxon>
    </lineage>
</organism>
<reference evidence="3" key="1">
    <citation type="submission" date="2022-03" db="EMBL/GenBank/DDBJ databases">
        <title>Identification of a novel bacterium isolated from mangrove sediments.</title>
        <authorList>
            <person name="Pan X."/>
        </authorList>
    </citation>
    <scope>NUCLEOTIDE SEQUENCE</scope>
    <source>
        <strain evidence="3">B2580</strain>
    </source>
</reference>
<dbReference type="RefSeq" id="WP_243992928.1">
    <property type="nucleotide sequence ID" value="NZ_JALHLE010000010.1"/>
</dbReference>
<proteinExistence type="predicted"/>
<feature type="domain" description="Terminase large subunit gp17-like C-terminal" evidence="2">
    <location>
        <begin position="279"/>
        <end position="427"/>
    </location>
</feature>
<protein>
    <submittedName>
        <fullName evidence="3">Terminase family protein</fullName>
    </submittedName>
</protein>
<keyword evidence="4" id="KW-1185">Reference proteome</keyword>
<evidence type="ECO:0000313" key="3">
    <source>
        <dbReference type="EMBL" id="MCJ2178671.1"/>
    </source>
</evidence>
<accession>A0ABT0B0S2</accession>
<evidence type="ECO:0000256" key="1">
    <source>
        <dbReference type="ARBA" id="ARBA00022612"/>
    </source>
</evidence>
<evidence type="ECO:0000313" key="4">
    <source>
        <dbReference type="Proteomes" id="UP001162880"/>
    </source>
</evidence>
<evidence type="ECO:0000259" key="2">
    <source>
        <dbReference type="Pfam" id="PF17289"/>
    </source>
</evidence>
<gene>
    <name evidence="3" type="ORF">MTR64_08855</name>
</gene>
<dbReference type="Gene3D" id="3.30.420.240">
    <property type="match status" value="1"/>
</dbReference>
<dbReference type="InterPro" id="IPR035421">
    <property type="entry name" value="Terminase_6C"/>
</dbReference>
<sequence>MELSEQLTILEALPFPERRRKLGTLNEKEREELGTHWKLWARPAQLPPAGDWRTWLVMAGRGFGKTRAGAEWVRAAADADPGARIALVGASLPEVRAVMVEGESGLLPVCPLRHRPLYEPSLRRVIWPNGAQAQLYSAGEPESLRGPQHSHAWCDEIAKWNNVSERATRAWDNLLFGLRLGERPRLMATTTPRAVPLLRRLLDEGGDDLAVTNGRTEDNAANLPARFVRDIRRQFGRSLLGRQELDGELLEDVEGALWTRALIEQCRETEAPELVRIVVGVDPPASSGGDACGIVVAGRAMDGSAHVLADASVERASPERWARAVARAAGVWHADKVVAEANQGGAMVESVLRAAELALPLKRVHASRSKAARAEPVATLYEAGRVRHAGTFPVLEDEMCGLVAGGAYQGPGRSPDRADALVWALAELMLGHSTEPKIRMT</sequence>
<dbReference type="Proteomes" id="UP001162880">
    <property type="component" value="Unassembled WGS sequence"/>
</dbReference>
<name>A0ABT0B0S2_9SPHN</name>
<keyword evidence="1" id="KW-1188">Viral release from host cell</keyword>
<dbReference type="Pfam" id="PF17289">
    <property type="entry name" value="Terminase_6C"/>
    <property type="match status" value="1"/>
</dbReference>
<dbReference type="Pfam" id="PF03237">
    <property type="entry name" value="Terminase_6N"/>
    <property type="match status" value="1"/>
</dbReference>
<dbReference type="Gene3D" id="3.40.50.300">
    <property type="entry name" value="P-loop containing nucleotide triphosphate hydrolases"/>
    <property type="match status" value="1"/>
</dbReference>
<dbReference type="InterPro" id="IPR027417">
    <property type="entry name" value="P-loop_NTPase"/>
</dbReference>